<evidence type="ECO:0000259" key="12">
    <source>
        <dbReference type="Pfam" id="PF01636"/>
    </source>
</evidence>
<evidence type="ECO:0000313" key="14">
    <source>
        <dbReference type="EMBL" id="CAE0671766.1"/>
    </source>
</evidence>
<feature type="region of interest" description="Disordered" evidence="10">
    <location>
        <begin position="586"/>
        <end position="617"/>
    </location>
</feature>
<name>A0A7S4DUL4_9EUKA</name>
<dbReference type="EMBL" id="HBIV01032860">
    <property type="protein sequence ID" value="CAE0671766.1"/>
    <property type="molecule type" value="Transcribed_RNA"/>
</dbReference>
<dbReference type="CDD" id="cd05154">
    <property type="entry name" value="ACAD10_11_N-like"/>
    <property type="match status" value="1"/>
</dbReference>
<dbReference type="GO" id="GO:0033539">
    <property type="term" value="P:fatty acid beta-oxidation using acyl-CoA dehydrogenase"/>
    <property type="evidence" value="ECO:0007669"/>
    <property type="project" value="TreeGrafter"/>
</dbReference>
<evidence type="ECO:0000256" key="6">
    <source>
        <dbReference type="ARBA" id="ARBA00022832"/>
    </source>
</evidence>
<evidence type="ECO:0000256" key="7">
    <source>
        <dbReference type="ARBA" id="ARBA00023002"/>
    </source>
</evidence>
<dbReference type="InterPro" id="IPR011009">
    <property type="entry name" value="Kinase-like_dom_sf"/>
</dbReference>
<keyword evidence="7" id="KW-0560">Oxidoreductase</keyword>
<dbReference type="SUPFAM" id="SSF56112">
    <property type="entry name" value="Protein kinase-like (PK-like)"/>
    <property type="match status" value="1"/>
</dbReference>
<dbReference type="InterPro" id="IPR046373">
    <property type="entry name" value="Acyl-CoA_Oxase/DH_mid-dom_sf"/>
</dbReference>
<dbReference type="Gene3D" id="1.20.140.10">
    <property type="entry name" value="Butyryl-CoA Dehydrogenase, subunit A, domain 3"/>
    <property type="match status" value="1"/>
</dbReference>
<dbReference type="GO" id="GO:0050660">
    <property type="term" value="F:flavin adenine dinucleotide binding"/>
    <property type="evidence" value="ECO:0007669"/>
    <property type="project" value="InterPro"/>
</dbReference>
<evidence type="ECO:0000256" key="9">
    <source>
        <dbReference type="ARBA" id="ARBA00023140"/>
    </source>
</evidence>
<dbReference type="SUPFAM" id="SSF56645">
    <property type="entry name" value="Acyl-CoA dehydrogenase NM domain-like"/>
    <property type="match status" value="1"/>
</dbReference>
<comment type="cofactor">
    <cofactor evidence="1">
        <name>FAD</name>
        <dbReference type="ChEBI" id="CHEBI:57692"/>
    </cofactor>
</comment>
<evidence type="ECO:0000256" key="1">
    <source>
        <dbReference type="ARBA" id="ARBA00001974"/>
    </source>
</evidence>
<dbReference type="GO" id="GO:0003995">
    <property type="term" value="F:acyl-CoA dehydrogenase activity"/>
    <property type="evidence" value="ECO:0007669"/>
    <property type="project" value="TreeGrafter"/>
</dbReference>
<keyword evidence="8" id="KW-0443">Lipid metabolism</keyword>
<dbReference type="Pfam" id="PF02770">
    <property type="entry name" value="Acyl-CoA_dh_M"/>
    <property type="match status" value="1"/>
</dbReference>
<dbReference type="InterPro" id="IPR009100">
    <property type="entry name" value="AcylCoA_DH/oxidase_NM_dom_sf"/>
</dbReference>
<dbReference type="InterPro" id="IPR006091">
    <property type="entry name" value="Acyl-CoA_Oxase/DH_mid-dom"/>
</dbReference>
<evidence type="ECO:0000256" key="3">
    <source>
        <dbReference type="ARBA" id="ARBA00009347"/>
    </source>
</evidence>
<organism evidence="14">
    <name type="scientific">Lotharella globosa</name>
    <dbReference type="NCBI Taxonomy" id="91324"/>
    <lineage>
        <taxon>Eukaryota</taxon>
        <taxon>Sar</taxon>
        <taxon>Rhizaria</taxon>
        <taxon>Cercozoa</taxon>
        <taxon>Chlorarachniophyceae</taxon>
        <taxon>Lotharella</taxon>
    </lineage>
</organism>
<dbReference type="AlphaFoldDB" id="A0A7S4DUL4"/>
<comment type="similarity">
    <text evidence="3">Belongs to the acyl-CoA dehydrogenase family.</text>
</comment>
<dbReference type="PANTHER" id="PTHR48083:SF13">
    <property type="entry name" value="ACYL-COA DEHYDROGENASE FAMILY MEMBER 11"/>
    <property type="match status" value="1"/>
</dbReference>
<keyword evidence="5" id="KW-0274">FAD</keyword>
<feature type="domain" description="Acyl-CoA oxidase/dehydrogenase middle" evidence="13">
    <location>
        <begin position="536"/>
        <end position="654"/>
    </location>
</feature>
<dbReference type="Pfam" id="PF01636">
    <property type="entry name" value="APH"/>
    <property type="match status" value="1"/>
</dbReference>
<evidence type="ECO:0000256" key="5">
    <source>
        <dbReference type="ARBA" id="ARBA00022827"/>
    </source>
</evidence>
<reference evidence="14" key="1">
    <citation type="submission" date="2021-01" db="EMBL/GenBank/DDBJ databases">
        <authorList>
            <person name="Corre E."/>
            <person name="Pelletier E."/>
            <person name="Niang G."/>
            <person name="Scheremetjew M."/>
            <person name="Finn R."/>
            <person name="Kale V."/>
            <person name="Holt S."/>
            <person name="Cochrane G."/>
            <person name="Meng A."/>
            <person name="Brown T."/>
            <person name="Cohen L."/>
        </authorList>
    </citation>
    <scope>NUCLEOTIDE SEQUENCE</scope>
    <source>
        <strain evidence="14">CCCM811</strain>
    </source>
</reference>
<evidence type="ECO:0000259" key="13">
    <source>
        <dbReference type="Pfam" id="PF02770"/>
    </source>
</evidence>
<evidence type="ECO:0008006" key="15">
    <source>
        <dbReference type="Google" id="ProtNLM"/>
    </source>
</evidence>
<feature type="compositionally biased region" description="Basic residues" evidence="10">
    <location>
        <begin position="597"/>
        <end position="615"/>
    </location>
</feature>
<dbReference type="Gene3D" id="3.30.200.20">
    <property type="entry name" value="Phosphorylase Kinase, domain 1"/>
    <property type="match status" value="1"/>
</dbReference>
<dbReference type="Gene3D" id="1.10.540.10">
    <property type="entry name" value="Acyl-CoA dehydrogenase/oxidase, N-terminal domain"/>
    <property type="match status" value="1"/>
</dbReference>
<gene>
    <name evidence="14" type="ORF">LGLO00237_LOCUS23415</name>
</gene>
<keyword evidence="4" id="KW-0285">Flavoprotein</keyword>
<keyword evidence="9" id="KW-0576">Peroxisome</keyword>
<dbReference type="InterPro" id="IPR041726">
    <property type="entry name" value="ACAD10_11_N"/>
</dbReference>
<dbReference type="SUPFAM" id="SSF47203">
    <property type="entry name" value="Acyl-CoA dehydrogenase C-terminal domain-like"/>
    <property type="match status" value="1"/>
</dbReference>
<protein>
    <recommendedName>
        <fullName evidence="15">Protein kinase domain-containing protein</fullName>
    </recommendedName>
</protein>
<proteinExistence type="inferred from homology"/>
<dbReference type="Pfam" id="PF00441">
    <property type="entry name" value="Acyl-CoA_dh_1"/>
    <property type="match status" value="1"/>
</dbReference>
<evidence type="ECO:0000256" key="10">
    <source>
        <dbReference type="SAM" id="MobiDB-lite"/>
    </source>
</evidence>
<dbReference type="Gene3D" id="3.90.1200.10">
    <property type="match status" value="1"/>
</dbReference>
<dbReference type="InterPro" id="IPR050741">
    <property type="entry name" value="Acyl-CoA_dehydrogenase"/>
</dbReference>
<keyword evidence="6" id="KW-0276">Fatty acid metabolism</keyword>
<evidence type="ECO:0000259" key="11">
    <source>
        <dbReference type="Pfam" id="PF00441"/>
    </source>
</evidence>
<feature type="domain" description="Aminoglycoside phosphotransferase" evidence="12">
    <location>
        <begin position="41"/>
        <end position="272"/>
    </location>
</feature>
<dbReference type="GO" id="GO:0005777">
    <property type="term" value="C:peroxisome"/>
    <property type="evidence" value="ECO:0007669"/>
    <property type="project" value="UniProtKB-SubCell"/>
</dbReference>
<sequence length="825" mass="92219">MSSPSSETVAIRKGHELDLKRLAAYLVGKIPGLTHAVPLEARQFSHGQSNPTFLLSQKLSGRTARWVLRKKPPGKLLPSAHQVEREYEILSALYQTRVPVPVVYHLCTDPSVVGTPFYVMEYVPGRIFKDPALPGVSSMGRYAIYQAAIQVAADLHSVDIHAVGLSHLAKKPKPGKPVMSYAERQLRRWTRQFEASRTGDDSKEMDALIKTLNDTLPSDSAMFAQCLVHGDFRIDNLIFHPTEPRVLAVLDWELSTVGHPLCDVTYLCMPYYLPRIPNSAVQGLKGVNCRKKGILTETQLLRAYVNNAKAPAIDRPIAHFEFHLALTFFRMAAIAQGVYKRSKLGNASSSKAHMFGMFVEMCAGIGNMVLKSAEQEALPKECQGVDGLGSPGSLIPRFKFSVRFEEKRKALLRFMQEFIYPNERVAFKQHTELAKQKGTRWVHLPIIEKLKKVAKKRGLWNLFLTKSPHHSFDQGLTNVEYSVLCEIMGRVPWLAPEVFNCSAPDTGNMEVLAMYGTKEQQEKWLTPLMNGDIRSAFGMTEPRVASSDATNIETTITPTEDGYVINGHKWWTSGAMDPRCSVMIVMGKTDPRGKGSERKKKNKKTRNKKNAKKHAQQSMILVPMDAKGVNVKRPLTVFGYDDAPHGHAEIVLQNVKVPKSSMLLGEGRGFEIAQGRLGPGRIHHCMRLIGMAERALEMMVNRVQLRTTFGEPIAKHGGIVRDIALSRVEIDQCRLLTMQAAEMIDRVGNRLARQHVAMIKVAAPNMALKVVDRAIQSYGGMGVCQDTVLAYMWACCRTLRLADGPDEVHMRTIAKLEMRLQRAKL</sequence>
<dbReference type="InterPro" id="IPR002575">
    <property type="entry name" value="Aminoglycoside_PTrfase"/>
</dbReference>
<comment type="subcellular location">
    <subcellularLocation>
        <location evidence="2">Peroxisome</location>
    </subcellularLocation>
</comment>
<dbReference type="InterPro" id="IPR037069">
    <property type="entry name" value="AcylCoA_DH/ox_N_sf"/>
</dbReference>
<accession>A0A7S4DUL4</accession>
<dbReference type="InterPro" id="IPR009075">
    <property type="entry name" value="AcylCo_DH/oxidase_C"/>
</dbReference>
<dbReference type="PANTHER" id="PTHR48083">
    <property type="entry name" value="MEDIUM-CHAIN SPECIFIC ACYL-COA DEHYDROGENASE, MITOCHONDRIAL-RELATED"/>
    <property type="match status" value="1"/>
</dbReference>
<feature type="domain" description="Acyl-CoA dehydrogenase/oxidase C-terminal" evidence="11">
    <location>
        <begin position="667"/>
        <end position="815"/>
    </location>
</feature>
<evidence type="ECO:0000256" key="2">
    <source>
        <dbReference type="ARBA" id="ARBA00004275"/>
    </source>
</evidence>
<dbReference type="FunFam" id="2.40.110.10:FF:000002">
    <property type="entry name" value="Acyl-CoA dehydrogenase fadE12"/>
    <property type="match status" value="1"/>
</dbReference>
<evidence type="ECO:0000256" key="4">
    <source>
        <dbReference type="ARBA" id="ARBA00022630"/>
    </source>
</evidence>
<dbReference type="Gene3D" id="2.40.110.10">
    <property type="entry name" value="Butyryl-CoA Dehydrogenase, subunit A, domain 2"/>
    <property type="match status" value="1"/>
</dbReference>
<dbReference type="InterPro" id="IPR036250">
    <property type="entry name" value="AcylCo_DH-like_C"/>
</dbReference>
<evidence type="ECO:0000256" key="8">
    <source>
        <dbReference type="ARBA" id="ARBA00023098"/>
    </source>
</evidence>